<dbReference type="GeneID" id="28726701"/>
<dbReference type="OrthoDB" id="2121828at2759"/>
<feature type="domain" description="Plastocyanin-like" evidence="1">
    <location>
        <begin position="4"/>
        <end position="79"/>
    </location>
</feature>
<dbReference type="Proteomes" id="UP000037751">
    <property type="component" value="Unassembled WGS sequence"/>
</dbReference>
<organism evidence="2 3">
    <name type="scientific">Malassezia pachydermatis</name>
    <dbReference type="NCBI Taxonomy" id="77020"/>
    <lineage>
        <taxon>Eukaryota</taxon>
        <taxon>Fungi</taxon>
        <taxon>Dikarya</taxon>
        <taxon>Basidiomycota</taxon>
        <taxon>Ustilaginomycotina</taxon>
        <taxon>Malasseziomycetes</taxon>
        <taxon>Malasseziales</taxon>
        <taxon>Malasseziaceae</taxon>
        <taxon>Malassezia</taxon>
    </lineage>
</organism>
<keyword evidence="3" id="KW-1185">Reference proteome</keyword>
<name>A0A0M8MQS2_9BASI</name>
<evidence type="ECO:0000313" key="2">
    <source>
        <dbReference type="EMBL" id="KOS12424.1"/>
    </source>
</evidence>
<dbReference type="InterPro" id="IPR008972">
    <property type="entry name" value="Cupredoxin"/>
</dbReference>
<dbReference type="GO" id="GO:0016491">
    <property type="term" value="F:oxidoreductase activity"/>
    <property type="evidence" value="ECO:0007669"/>
    <property type="project" value="UniProtKB-ARBA"/>
</dbReference>
<dbReference type="Gene3D" id="2.60.40.420">
    <property type="entry name" value="Cupredoxins - blue copper proteins"/>
    <property type="match status" value="1"/>
</dbReference>
<protein>
    <submittedName>
        <fullName evidence="2">Multicopper oxidase</fullName>
    </submittedName>
</protein>
<dbReference type="SUPFAM" id="SSF49503">
    <property type="entry name" value="Cupredoxins"/>
    <property type="match status" value="1"/>
</dbReference>
<reference evidence="2 3" key="1">
    <citation type="submission" date="2015-07" db="EMBL/GenBank/DDBJ databases">
        <title>Draft Genome Sequence of Malassezia furfur CBS1878 and Malassezia pachydermatis CBS1879.</title>
        <authorList>
            <person name="Triana S."/>
            <person name="Ohm R."/>
            <person name="Gonzalez A."/>
            <person name="DeCock H."/>
            <person name="Restrepo S."/>
            <person name="Celis A."/>
        </authorList>
    </citation>
    <scope>NUCLEOTIDE SEQUENCE [LARGE SCALE GENOMIC DNA]</scope>
    <source>
        <strain evidence="2 3">CBS 1879</strain>
    </source>
</reference>
<evidence type="ECO:0000259" key="1">
    <source>
        <dbReference type="Pfam" id="PF00394"/>
    </source>
</evidence>
<dbReference type="RefSeq" id="XP_017990056.1">
    <property type="nucleotide sequence ID" value="XM_018134826.1"/>
</dbReference>
<dbReference type="STRING" id="77020.A0A0M8MQS2"/>
<dbReference type="Pfam" id="PF00394">
    <property type="entry name" value="Cu-oxidase"/>
    <property type="match status" value="1"/>
</dbReference>
<accession>A0A0M8MQS2</accession>
<gene>
    <name evidence="2" type="ORF">Malapachy_0301</name>
</gene>
<dbReference type="InterPro" id="IPR001117">
    <property type="entry name" value="Cu-oxidase_2nd"/>
</dbReference>
<dbReference type="VEuPathDB" id="FungiDB:Malapachy_0301"/>
<evidence type="ECO:0000313" key="3">
    <source>
        <dbReference type="Proteomes" id="UP000037751"/>
    </source>
</evidence>
<proteinExistence type="predicted"/>
<sequence>MIMFHFWIEGHSMSIIEVDGLDVEPYAVDSINIHYSVLVRARNGTDHRWRIHANVDPAMFDVPPPYPKLNYTSVLTYGNESAHLAMENPR</sequence>
<comment type="caution">
    <text evidence="2">The sequence shown here is derived from an EMBL/GenBank/DDBJ whole genome shotgun (WGS) entry which is preliminary data.</text>
</comment>
<dbReference type="AlphaFoldDB" id="A0A0M8MQS2"/>
<dbReference type="EMBL" id="LGAV01000014">
    <property type="protein sequence ID" value="KOS12424.1"/>
    <property type="molecule type" value="Genomic_DNA"/>
</dbReference>